<proteinExistence type="predicted"/>
<evidence type="ECO:0000256" key="1">
    <source>
        <dbReference type="SAM" id="Phobius"/>
    </source>
</evidence>
<feature type="transmembrane region" description="Helical" evidence="1">
    <location>
        <begin position="44"/>
        <end position="67"/>
    </location>
</feature>
<evidence type="ECO:0000313" key="2">
    <source>
        <dbReference type="EMBL" id="APY00469.1"/>
    </source>
</evidence>
<dbReference type="RefSeq" id="WP_076733375.1">
    <property type="nucleotide sequence ID" value="NZ_CP019352.1"/>
</dbReference>
<keyword evidence="3" id="KW-1185">Reference proteome</keyword>
<keyword evidence="1" id="KW-1133">Transmembrane helix</keyword>
<dbReference type="EMBL" id="CP019352">
    <property type="protein sequence ID" value="APY00469.1"/>
    <property type="molecule type" value="Genomic_DNA"/>
</dbReference>
<dbReference type="Proteomes" id="UP000187506">
    <property type="component" value="Chromosome"/>
</dbReference>
<dbReference type="KEGG" id="lvn:BWR22_09095"/>
<organism evidence="2 3">
    <name type="scientific">Lacinutrix venerupis</name>
    <dbReference type="NCBI Taxonomy" id="1486034"/>
    <lineage>
        <taxon>Bacteria</taxon>
        <taxon>Pseudomonadati</taxon>
        <taxon>Bacteroidota</taxon>
        <taxon>Flavobacteriia</taxon>
        <taxon>Flavobacteriales</taxon>
        <taxon>Flavobacteriaceae</taxon>
        <taxon>Lacinutrix</taxon>
    </lineage>
</organism>
<reference evidence="2 3" key="1">
    <citation type="submission" date="2017-01" db="EMBL/GenBank/DDBJ databases">
        <title>Complete genome of Lacinutrix venerupis DOK2-8 isolated from seawater in Dokdo.</title>
        <authorList>
            <person name="Chi W.-J."/>
            <person name="Kim J.H."/>
        </authorList>
    </citation>
    <scope>NUCLEOTIDE SEQUENCE [LARGE SCALE GENOMIC DNA]</scope>
    <source>
        <strain evidence="2 3">DOK2-8</strain>
    </source>
</reference>
<name>A0AAC9LL55_9FLAO</name>
<keyword evidence="1" id="KW-0472">Membrane</keyword>
<protein>
    <submittedName>
        <fullName evidence="2">Uncharacterized protein</fullName>
    </submittedName>
</protein>
<gene>
    <name evidence="2" type="ORF">BWR22_09095</name>
</gene>
<sequence length="172" mass="19172">MDILKTSINWAKAELFSTPFFILFGLIFIAASIGFWQLGKTDVAKAYIIPTLVAGILLTTIGVGLFFTNKSRINQFKTAYNTNAPAFVKSEITRAEATLKEYNTVVFKAIPIIIIAAALLIIFINTPTWRAISITTITMLVVILLVDGTAYARMDAYYKELKLVDMVYETKN</sequence>
<keyword evidence="1" id="KW-0812">Transmembrane</keyword>
<feature type="transmembrane region" description="Helical" evidence="1">
    <location>
        <begin position="20"/>
        <end position="38"/>
    </location>
</feature>
<accession>A0AAC9LL55</accession>
<feature type="transmembrane region" description="Helical" evidence="1">
    <location>
        <begin position="105"/>
        <end position="125"/>
    </location>
</feature>
<feature type="transmembrane region" description="Helical" evidence="1">
    <location>
        <begin position="131"/>
        <end position="152"/>
    </location>
</feature>
<dbReference type="AlphaFoldDB" id="A0AAC9LL55"/>
<evidence type="ECO:0000313" key="3">
    <source>
        <dbReference type="Proteomes" id="UP000187506"/>
    </source>
</evidence>